<gene>
    <name evidence="2" type="ORF">N0V93_005041</name>
</gene>
<feature type="region of interest" description="Disordered" evidence="1">
    <location>
        <begin position="153"/>
        <end position="181"/>
    </location>
</feature>
<dbReference type="Proteomes" id="UP001140453">
    <property type="component" value="Unassembled WGS sequence"/>
</dbReference>
<organism evidence="2 3">
    <name type="scientific">Gnomoniopsis smithogilvyi</name>
    <dbReference type="NCBI Taxonomy" id="1191159"/>
    <lineage>
        <taxon>Eukaryota</taxon>
        <taxon>Fungi</taxon>
        <taxon>Dikarya</taxon>
        <taxon>Ascomycota</taxon>
        <taxon>Pezizomycotina</taxon>
        <taxon>Sordariomycetes</taxon>
        <taxon>Sordariomycetidae</taxon>
        <taxon>Diaporthales</taxon>
        <taxon>Gnomoniaceae</taxon>
        <taxon>Gnomoniopsis</taxon>
    </lineage>
</organism>
<name>A0A9W8YVY2_9PEZI</name>
<comment type="caution">
    <text evidence="2">The sequence shown here is derived from an EMBL/GenBank/DDBJ whole genome shotgun (WGS) entry which is preliminary data.</text>
</comment>
<dbReference type="CDD" id="cd12261">
    <property type="entry name" value="RRM1_3_MRN1"/>
    <property type="match status" value="1"/>
</dbReference>
<protein>
    <recommendedName>
        <fullName evidence="4">RNA-binding protein</fullName>
    </recommendedName>
</protein>
<feature type="compositionally biased region" description="Basic residues" evidence="1">
    <location>
        <begin position="126"/>
        <end position="139"/>
    </location>
</feature>
<keyword evidence="3" id="KW-1185">Reference proteome</keyword>
<evidence type="ECO:0008006" key="4">
    <source>
        <dbReference type="Google" id="ProtNLM"/>
    </source>
</evidence>
<dbReference type="AlphaFoldDB" id="A0A9W8YVY2"/>
<feature type="region of interest" description="Disordered" evidence="1">
    <location>
        <begin position="114"/>
        <end position="141"/>
    </location>
</feature>
<evidence type="ECO:0000313" key="3">
    <source>
        <dbReference type="Proteomes" id="UP001140453"/>
    </source>
</evidence>
<sequence length="421" mass="46953">MSTSSIGDRTVTIDRAHFETILRRANLTADDIDSPTVSVSQSDYAGLKLIATKYTNLRQNLLRGGVGEETIDLLSHDDATIEQEVPPATNPIPAEVNDCGFTFEPPMDVYPRAPRGGSRSYGGHNLRSKSHNHHQRHGDHHLIHTPEVPDWAEADADEDDSTGDAGHLGNPDNQGFAEAAGSNHVNSRPFYERQCARSVLLSNLAEGTTHADITRAIRGGQLIDIYLRPHDRTAAVSFLLSADARGFLDHVRRHDLYIKQKRVDVRWNDRQFILPGHVASKIGTGATRNLVIRRCDPRLTEAALREDLDHIHNLIIVKVDFVGGSCYIKTNSVHNAMFARTCMMSRLRYKHSKIEWDVDECAQPFEESCQVKTRKEAVNTKRRSGNMANRFHLLNLEDDGDEESLAASSPFRPKSTMGIVA</sequence>
<accession>A0A9W8YVY2</accession>
<reference evidence="2" key="1">
    <citation type="submission" date="2022-10" db="EMBL/GenBank/DDBJ databases">
        <title>Tapping the CABI collections for fungal endophytes: first genome assemblies for Collariella, Neodidymelliopsis, Ascochyta clinopodiicola, Didymella pomorum, Didymosphaeria variabile, Neocosmospora piperis and Neocucurbitaria cava.</title>
        <authorList>
            <person name="Hill R."/>
        </authorList>
    </citation>
    <scope>NUCLEOTIDE SEQUENCE</scope>
    <source>
        <strain evidence="2">IMI 355082</strain>
    </source>
</reference>
<dbReference type="EMBL" id="JAPEVB010000003">
    <property type="protein sequence ID" value="KAJ4391424.1"/>
    <property type="molecule type" value="Genomic_DNA"/>
</dbReference>
<evidence type="ECO:0000313" key="2">
    <source>
        <dbReference type="EMBL" id="KAJ4391424.1"/>
    </source>
</evidence>
<dbReference type="OrthoDB" id="2935572at2759"/>
<proteinExistence type="predicted"/>
<feature type="compositionally biased region" description="Acidic residues" evidence="1">
    <location>
        <begin position="153"/>
        <end position="162"/>
    </location>
</feature>
<evidence type="ECO:0000256" key="1">
    <source>
        <dbReference type="SAM" id="MobiDB-lite"/>
    </source>
</evidence>